<dbReference type="eggNOG" id="COG0733">
    <property type="taxonomic scope" value="Bacteria"/>
</dbReference>
<evidence type="ECO:0000256" key="1">
    <source>
        <dbReference type="ARBA" id="ARBA00004141"/>
    </source>
</evidence>
<keyword evidence="8" id="KW-1185">Reference proteome</keyword>
<dbReference type="Proteomes" id="UP000199820">
    <property type="component" value="Unassembled WGS sequence"/>
</dbReference>
<dbReference type="InterPro" id="IPR000175">
    <property type="entry name" value="Na/ntran_symport"/>
</dbReference>
<dbReference type="RefSeq" id="WP_074648906.1">
    <property type="nucleotide sequence ID" value="NZ_FOIL01000008.1"/>
</dbReference>
<dbReference type="InterPro" id="IPR047218">
    <property type="entry name" value="YocR/YhdH-like"/>
</dbReference>
<dbReference type="Pfam" id="PF00209">
    <property type="entry name" value="SNF"/>
    <property type="match status" value="2"/>
</dbReference>
<dbReference type="PANTHER" id="PTHR42948:SF1">
    <property type="entry name" value="TRANSPORTER"/>
    <property type="match status" value="1"/>
</dbReference>
<feature type="transmembrane region" description="Helical" evidence="6">
    <location>
        <begin position="266"/>
        <end position="288"/>
    </location>
</feature>
<evidence type="ECO:0000256" key="5">
    <source>
        <dbReference type="ARBA" id="ARBA00023136"/>
    </source>
</evidence>
<dbReference type="SUPFAM" id="SSF161070">
    <property type="entry name" value="SNF-like"/>
    <property type="match status" value="1"/>
</dbReference>
<feature type="transmembrane region" description="Helical" evidence="6">
    <location>
        <begin position="424"/>
        <end position="449"/>
    </location>
</feature>
<proteinExistence type="predicted"/>
<keyword evidence="4 6" id="KW-1133">Transmembrane helix</keyword>
<dbReference type="InterPro" id="IPR037272">
    <property type="entry name" value="SNS_sf"/>
</dbReference>
<feature type="transmembrane region" description="Helical" evidence="6">
    <location>
        <begin position="44"/>
        <end position="66"/>
    </location>
</feature>
<protein>
    <submittedName>
        <fullName evidence="7">Neurotransmitter:Na+ symporter, NSS family</fullName>
    </submittedName>
</protein>
<comment type="subcellular location">
    <subcellularLocation>
        <location evidence="1">Membrane</location>
        <topology evidence="1">Multi-pass membrane protein</topology>
    </subcellularLocation>
</comment>
<accession>A0A1I0CNL7</accession>
<evidence type="ECO:0000256" key="3">
    <source>
        <dbReference type="ARBA" id="ARBA00022692"/>
    </source>
</evidence>
<dbReference type="PANTHER" id="PTHR42948">
    <property type="entry name" value="TRANSPORTER"/>
    <property type="match status" value="1"/>
</dbReference>
<feature type="transmembrane region" description="Helical" evidence="6">
    <location>
        <begin position="356"/>
        <end position="376"/>
    </location>
</feature>
<dbReference type="GO" id="GO:0016020">
    <property type="term" value="C:membrane"/>
    <property type="evidence" value="ECO:0007669"/>
    <property type="project" value="UniProtKB-SubCell"/>
</dbReference>
<evidence type="ECO:0000256" key="2">
    <source>
        <dbReference type="ARBA" id="ARBA00022448"/>
    </source>
</evidence>
<feature type="transmembrane region" description="Helical" evidence="6">
    <location>
        <begin position="383"/>
        <end position="404"/>
    </location>
</feature>
<keyword evidence="3 6" id="KW-0812">Transmembrane</keyword>
<dbReference type="EMBL" id="FOIL01000008">
    <property type="protein sequence ID" value="SET20840.1"/>
    <property type="molecule type" value="Genomic_DNA"/>
</dbReference>
<evidence type="ECO:0000256" key="4">
    <source>
        <dbReference type="ARBA" id="ARBA00022989"/>
    </source>
</evidence>
<dbReference type="PRINTS" id="PR00176">
    <property type="entry name" value="NANEUSMPORT"/>
</dbReference>
<feature type="transmembrane region" description="Helical" evidence="6">
    <location>
        <begin position="21"/>
        <end position="38"/>
    </location>
</feature>
<evidence type="ECO:0000313" key="8">
    <source>
        <dbReference type="Proteomes" id="UP000199820"/>
    </source>
</evidence>
<gene>
    <name evidence="7" type="ORF">SAMN04487771_10084</name>
</gene>
<feature type="transmembrane region" description="Helical" evidence="6">
    <location>
        <begin position="229"/>
        <end position="254"/>
    </location>
</feature>
<feature type="transmembrane region" description="Helical" evidence="6">
    <location>
        <begin position="191"/>
        <end position="209"/>
    </location>
</feature>
<sequence length="450" mass="47093">MVETKVQPKKKADGFDSRIGFILACVGSAVGMGNLWRFPVLVSAWGGMTFLIPYFIFVIIVARLGVTEEIALGRSTGKGPIGAFGKATEHAGKGSRLGENIGVIPCIGSLALAIGYSCVVGWIFKYVYLAFTGQLFAMGTDMEQIGGMFGGTASAFGNNLWIVIALAVNFAIMALGVAGGIEKANKIMMPLLFVMLIGLAVYVGVQPGASDGFRYIFTVNPAGLADPKLWIFAFGQAFFSLSIAGNGTVIYGSYLGKHEDVPASAINIGIFDTVAALLAAFLIIPAMATCGEELSAGGPGLMFIYLLNVMNRMPGGMIVGIVFYVCVMFAGLSSLVNLYEAPVATLQQQFGMKRLTAVGTIAAVGIGVSIMIQGIVSEWMDAVSIYICPLGALLAGVMFFWVFGKKYALEAANEGAAKPLGDTWYIAGKYLLCGLALTALIAGAILGGIG</sequence>
<dbReference type="AlphaFoldDB" id="A0A1I0CNL7"/>
<keyword evidence="2" id="KW-0813">Transport</keyword>
<evidence type="ECO:0000313" key="7">
    <source>
        <dbReference type="EMBL" id="SET20840.1"/>
    </source>
</evidence>
<keyword evidence="5 6" id="KW-0472">Membrane</keyword>
<dbReference type="CDD" id="cd10336">
    <property type="entry name" value="SLC6sbd_Tyt1-Like"/>
    <property type="match status" value="1"/>
</dbReference>
<evidence type="ECO:0000256" key="6">
    <source>
        <dbReference type="SAM" id="Phobius"/>
    </source>
</evidence>
<reference evidence="7 8" key="1">
    <citation type="submission" date="2016-10" db="EMBL/GenBank/DDBJ databases">
        <authorList>
            <person name="de Groot N.N."/>
        </authorList>
    </citation>
    <scope>NUCLEOTIDE SEQUENCE [LARGE SCALE GENOMIC DNA]</scope>
    <source>
        <strain evidence="7 8">KH1P1</strain>
    </source>
</reference>
<name>A0A1I0CNL7_9FIRM</name>
<organism evidence="7 8">
    <name type="scientific">[Clostridium] aminophilum</name>
    <dbReference type="NCBI Taxonomy" id="1526"/>
    <lineage>
        <taxon>Bacteria</taxon>
        <taxon>Bacillati</taxon>
        <taxon>Bacillota</taxon>
        <taxon>Clostridia</taxon>
        <taxon>Lachnospirales</taxon>
        <taxon>Lachnospiraceae</taxon>
    </lineage>
</organism>
<feature type="transmembrane region" description="Helical" evidence="6">
    <location>
        <begin position="317"/>
        <end position="336"/>
    </location>
</feature>
<dbReference type="NCBIfam" id="NF037979">
    <property type="entry name" value="Na_transp"/>
    <property type="match status" value="1"/>
</dbReference>
<dbReference type="PROSITE" id="PS50267">
    <property type="entry name" value="NA_NEUROTRAN_SYMP_3"/>
    <property type="match status" value="1"/>
</dbReference>
<feature type="transmembrane region" description="Helical" evidence="6">
    <location>
        <begin position="160"/>
        <end position="179"/>
    </location>
</feature>
<dbReference type="OrthoDB" id="9762833at2"/>
<feature type="transmembrane region" description="Helical" evidence="6">
    <location>
        <begin position="101"/>
        <end position="124"/>
    </location>
</feature>